<dbReference type="AlphaFoldDB" id="A0A9P7JWI0"/>
<dbReference type="Proteomes" id="UP000823399">
    <property type="component" value="Unassembled WGS sequence"/>
</dbReference>
<reference evidence="2" key="1">
    <citation type="journal article" date="2020" name="New Phytol.">
        <title>Comparative genomics reveals dynamic genome evolution in host specialist ectomycorrhizal fungi.</title>
        <authorList>
            <person name="Lofgren L.A."/>
            <person name="Nguyen N.H."/>
            <person name="Vilgalys R."/>
            <person name="Ruytinx J."/>
            <person name="Liao H.L."/>
            <person name="Branco S."/>
            <person name="Kuo A."/>
            <person name="LaButti K."/>
            <person name="Lipzen A."/>
            <person name="Andreopoulos W."/>
            <person name="Pangilinan J."/>
            <person name="Riley R."/>
            <person name="Hundley H."/>
            <person name="Na H."/>
            <person name="Barry K."/>
            <person name="Grigoriev I.V."/>
            <person name="Stajich J.E."/>
            <person name="Kennedy P.G."/>
        </authorList>
    </citation>
    <scope>NUCLEOTIDE SEQUENCE</scope>
    <source>
        <strain evidence="2">FC423</strain>
    </source>
</reference>
<dbReference type="RefSeq" id="XP_041295362.1">
    <property type="nucleotide sequence ID" value="XM_041443959.1"/>
</dbReference>
<protein>
    <recommendedName>
        <fullName evidence="4">Integrase zinc-binding domain-containing protein</fullName>
    </recommendedName>
</protein>
<dbReference type="GeneID" id="64706218"/>
<accession>A0A9P7JWI0</accession>
<evidence type="ECO:0000256" key="1">
    <source>
        <dbReference type="SAM" id="MobiDB-lite"/>
    </source>
</evidence>
<feature type="compositionally biased region" description="Basic residues" evidence="1">
    <location>
        <begin position="1"/>
        <end position="14"/>
    </location>
</feature>
<keyword evidence="3" id="KW-1185">Reference proteome</keyword>
<feature type="compositionally biased region" description="Low complexity" evidence="1">
    <location>
        <begin position="255"/>
        <end position="266"/>
    </location>
</feature>
<organism evidence="2 3">
    <name type="scientific">Suillus discolor</name>
    <dbReference type="NCBI Taxonomy" id="1912936"/>
    <lineage>
        <taxon>Eukaryota</taxon>
        <taxon>Fungi</taxon>
        <taxon>Dikarya</taxon>
        <taxon>Basidiomycota</taxon>
        <taxon>Agaricomycotina</taxon>
        <taxon>Agaricomycetes</taxon>
        <taxon>Agaricomycetidae</taxon>
        <taxon>Boletales</taxon>
        <taxon>Suillineae</taxon>
        <taxon>Suillaceae</taxon>
        <taxon>Suillus</taxon>
    </lineage>
</organism>
<dbReference type="OrthoDB" id="2499658at2759"/>
<sequence>MPAVSRKRKSRARSGSKPYERRATVTVHSSSPELSDDGNECPPSPILDMADKPGFPTYTQYKRIETAYLQSLSPRKRDKALISQCMFDKIWDVLHLPDACSIGTPQFRFWVRKMFTLSTSDTEDDGNEAPVVILHENRPVAVQEQLYELFCYCHQESNHGGRDKTCTVIRQHYSWVPKELTAQFVKACPTCTFKRSGNPELIALVQGNISSHELKEEEVEESQGSLCRSGSAETGWQFSGGPLDQTGDIARPIDSPSTPSPSLCSRSSKLLLRPRPPLLDSALQDLSDIHLKQIRVGLDPLGLDLAGLCSHPNAKPGDLPSLAEAYQDSTKDDQYRLTALWPENISDSLPPELQRLQLSSPVRINQIDPALLTREEKTDREREGCMEVSPLLSYPPSGFSVSSNFGFPSSPVTPEEQQRHSLYEDWTPSNLGINPVSSRLPFDNMSTYLTPAFDSTMGSRSMTDSEYHILPIALSPPLSPLTPFIGDSPEEGVFGDEPLRRI</sequence>
<feature type="region of interest" description="Disordered" evidence="1">
    <location>
        <begin position="245"/>
        <end position="266"/>
    </location>
</feature>
<proteinExistence type="predicted"/>
<feature type="region of interest" description="Disordered" evidence="1">
    <location>
        <begin position="1"/>
        <end position="46"/>
    </location>
</feature>
<comment type="caution">
    <text evidence="2">The sequence shown here is derived from an EMBL/GenBank/DDBJ whole genome shotgun (WGS) entry which is preliminary data.</text>
</comment>
<evidence type="ECO:0008006" key="4">
    <source>
        <dbReference type="Google" id="ProtNLM"/>
    </source>
</evidence>
<evidence type="ECO:0000313" key="3">
    <source>
        <dbReference type="Proteomes" id="UP000823399"/>
    </source>
</evidence>
<evidence type="ECO:0000313" key="2">
    <source>
        <dbReference type="EMBL" id="KAG2112563.1"/>
    </source>
</evidence>
<dbReference type="EMBL" id="JABBWM010000014">
    <property type="protein sequence ID" value="KAG2112563.1"/>
    <property type="molecule type" value="Genomic_DNA"/>
</dbReference>
<gene>
    <name evidence="2" type="ORF">F5147DRAFT_835321</name>
</gene>
<name>A0A9P7JWI0_9AGAM</name>